<evidence type="ECO:0000256" key="2">
    <source>
        <dbReference type="ARBA" id="ARBA00004167"/>
    </source>
</evidence>
<comment type="function">
    <text evidence="1">May be specifically involved in the processing, transport, and/or maturation of the MADH beta-subunit.</text>
</comment>
<dbReference type="SUPFAM" id="SSF52833">
    <property type="entry name" value="Thioredoxin-like"/>
    <property type="match status" value="1"/>
</dbReference>
<dbReference type="InterPro" id="IPR036249">
    <property type="entry name" value="Thioredoxin-like_sf"/>
</dbReference>
<keyword evidence="5" id="KW-0812">Transmembrane</keyword>
<organism evidence="9">
    <name type="scientific">marine sediment metagenome</name>
    <dbReference type="NCBI Taxonomy" id="412755"/>
    <lineage>
        <taxon>unclassified sequences</taxon>
        <taxon>metagenomes</taxon>
        <taxon>ecological metagenomes</taxon>
    </lineage>
</organism>
<dbReference type="EMBL" id="LAZR01000002">
    <property type="protein sequence ID" value="KKO11887.1"/>
    <property type="molecule type" value="Genomic_DNA"/>
</dbReference>
<dbReference type="UniPathway" id="UPA00895"/>
<dbReference type="InterPro" id="IPR013478">
    <property type="entry name" value="MeN_DH_accessory"/>
</dbReference>
<keyword evidence="7" id="KW-0472">Membrane</keyword>
<dbReference type="GO" id="GO:0030416">
    <property type="term" value="P:methylamine metabolic process"/>
    <property type="evidence" value="ECO:0007669"/>
    <property type="project" value="InterPro"/>
</dbReference>
<evidence type="ECO:0000256" key="3">
    <source>
        <dbReference type="ARBA" id="ARBA00004856"/>
    </source>
</evidence>
<comment type="pathway">
    <text evidence="3">One-carbon metabolism; methylamine degradation.</text>
</comment>
<dbReference type="InterPro" id="IPR012336">
    <property type="entry name" value="Thioredoxin-like_fold"/>
</dbReference>
<gene>
    <name evidence="9" type="ORF">LCGC14_0013910</name>
</gene>
<evidence type="ECO:0000259" key="8">
    <source>
        <dbReference type="PROSITE" id="PS51352"/>
    </source>
</evidence>
<dbReference type="InterPro" id="IPR013766">
    <property type="entry name" value="Thioredoxin_domain"/>
</dbReference>
<evidence type="ECO:0000313" key="9">
    <source>
        <dbReference type="EMBL" id="KKO11887.1"/>
    </source>
</evidence>
<dbReference type="PROSITE" id="PS51352">
    <property type="entry name" value="THIOREDOXIN_2"/>
    <property type="match status" value="1"/>
</dbReference>
<dbReference type="Gene3D" id="3.40.30.10">
    <property type="entry name" value="Glutaredoxin"/>
    <property type="match status" value="1"/>
</dbReference>
<comment type="subcellular location">
    <subcellularLocation>
        <location evidence="2">Membrane</location>
        <topology evidence="2">Single-pass membrane protein</topology>
    </subcellularLocation>
</comment>
<name>A0A0F9YI13_9ZZZZ</name>
<dbReference type="AlphaFoldDB" id="A0A0F9YI13"/>
<reference evidence="9" key="1">
    <citation type="journal article" date="2015" name="Nature">
        <title>Complex archaea that bridge the gap between prokaryotes and eukaryotes.</title>
        <authorList>
            <person name="Spang A."/>
            <person name="Saw J.H."/>
            <person name="Jorgensen S.L."/>
            <person name="Zaremba-Niedzwiedzka K."/>
            <person name="Martijn J."/>
            <person name="Lind A.E."/>
            <person name="van Eijk R."/>
            <person name="Schleper C."/>
            <person name="Guy L."/>
            <person name="Ettema T.J."/>
        </authorList>
    </citation>
    <scope>NUCLEOTIDE SEQUENCE</scope>
</reference>
<dbReference type="Pfam" id="PF13098">
    <property type="entry name" value="Thioredoxin_2"/>
    <property type="match status" value="1"/>
</dbReference>
<protein>
    <recommendedName>
        <fullName evidence="4">Methylamine utilization protein MauD</fullName>
    </recommendedName>
</protein>
<sequence length="207" mass="22028">MSNALAATLILLTLVVLALIFAVIALARQIGILHTRLAPAGALMTTAGPKLGEKITNMSIPDIHGKPVAIGASGNGINAAKAQLLLFVSPSCPICKELVPTAKSMALSDNVDLIFGSDGGQAETHLQYIEKMNLQDYPYIVSLELGMRFEVGKLPYAVLIDESGALRSKGLVNSREHLESLVTAMQSGYDSIQDYLVKKGHLEEQAS</sequence>
<dbReference type="GO" id="GO:0016020">
    <property type="term" value="C:membrane"/>
    <property type="evidence" value="ECO:0007669"/>
    <property type="project" value="UniProtKB-SubCell"/>
</dbReference>
<accession>A0A0F9YI13</accession>
<keyword evidence="6" id="KW-1133">Transmembrane helix</keyword>
<evidence type="ECO:0000256" key="1">
    <source>
        <dbReference type="ARBA" id="ARBA00003475"/>
    </source>
</evidence>
<evidence type="ECO:0000256" key="7">
    <source>
        <dbReference type="ARBA" id="ARBA00023136"/>
    </source>
</evidence>
<dbReference type="NCBIfam" id="TIGR02661">
    <property type="entry name" value="MauD"/>
    <property type="match status" value="1"/>
</dbReference>
<evidence type="ECO:0000256" key="6">
    <source>
        <dbReference type="ARBA" id="ARBA00022989"/>
    </source>
</evidence>
<evidence type="ECO:0000256" key="4">
    <source>
        <dbReference type="ARBA" id="ARBA00019076"/>
    </source>
</evidence>
<feature type="domain" description="Thioredoxin" evidence="8">
    <location>
        <begin position="49"/>
        <end position="187"/>
    </location>
</feature>
<comment type="caution">
    <text evidence="9">The sequence shown here is derived from an EMBL/GenBank/DDBJ whole genome shotgun (WGS) entry which is preliminary data.</text>
</comment>
<proteinExistence type="predicted"/>
<evidence type="ECO:0000256" key="5">
    <source>
        <dbReference type="ARBA" id="ARBA00022692"/>
    </source>
</evidence>